<feature type="transmembrane region" description="Helical" evidence="1">
    <location>
        <begin position="210"/>
        <end position="227"/>
    </location>
</feature>
<dbReference type="Pfam" id="PF16955">
    <property type="entry name" value="OFeT_1"/>
    <property type="match status" value="1"/>
</dbReference>
<proteinExistence type="predicted"/>
<reference evidence="3" key="1">
    <citation type="submission" date="2016-09" db="EMBL/GenBank/DDBJ databases">
        <title>Acidihalobacter prosperus F5.</title>
        <authorList>
            <person name="Khaleque H.N."/>
            <person name="Ramsay J.P."/>
            <person name="Kaksonen A.H."/>
            <person name="Boxall N.J."/>
            <person name="Watkin E.L.J."/>
        </authorList>
    </citation>
    <scope>NUCLEOTIDE SEQUENCE [LARGE SCALE GENOMIC DNA]</scope>
    <source>
        <strain evidence="3">F5</strain>
    </source>
</reference>
<evidence type="ECO:0000256" key="1">
    <source>
        <dbReference type="SAM" id="Phobius"/>
    </source>
</evidence>
<feature type="transmembrane region" description="Helical" evidence="1">
    <location>
        <begin position="6"/>
        <end position="30"/>
    </location>
</feature>
<feature type="transmembrane region" description="Helical" evidence="1">
    <location>
        <begin position="148"/>
        <end position="169"/>
    </location>
</feature>
<evidence type="ECO:0000313" key="3">
    <source>
        <dbReference type="Proteomes" id="UP000095401"/>
    </source>
</evidence>
<dbReference type="AlphaFoldDB" id="A0A1D8IS54"/>
<feature type="transmembrane region" description="Helical" evidence="1">
    <location>
        <begin position="119"/>
        <end position="142"/>
    </location>
</feature>
<evidence type="ECO:0008006" key="4">
    <source>
        <dbReference type="Google" id="ProtNLM"/>
    </source>
</evidence>
<feature type="transmembrane region" description="Helical" evidence="1">
    <location>
        <begin position="67"/>
        <end position="85"/>
    </location>
</feature>
<keyword evidence="1" id="KW-1133">Transmembrane helix</keyword>
<dbReference type="RefSeq" id="WP_070079583.1">
    <property type="nucleotide sequence ID" value="NZ_CP017415.1"/>
</dbReference>
<dbReference type="EMBL" id="CP017415">
    <property type="protein sequence ID" value="AOU99233.1"/>
    <property type="molecule type" value="Genomic_DNA"/>
</dbReference>
<dbReference type="Proteomes" id="UP000095401">
    <property type="component" value="Chromosome"/>
</dbReference>
<organism evidence="2 3">
    <name type="scientific">Acidihalobacter yilgarnensis</name>
    <dbReference type="NCBI Taxonomy" id="2819280"/>
    <lineage>
        <taxon>Bacteria</taxon>
        <taxon>Pseudomonadati</taxon>
        <taxon>Pseudomonadota</taxon>
        <taxon>Gammaproteobacteria</taxon>
        <taxon>Chromatiales</taxon>
        <taxon>Ectothiorhodospiraceae</taxon>
        <taxon>Acidihalobacter</taxon>
    </lineage>
</organism>
<keyword evidence="1" id="KW-0812">Transmembrane</keyword>
<protein>
    <recommendedName>
        <fullName evidence="4">GDT1 family protein</fullName>
    </recommendedName>
</protein>
<dbReference type="KEGG" id="aprs:BI364_15975"/>
<gene>
    <name evidence="2" type="ORF">BI364_15975</name>
</gene>
<dbReference type="InterPro" id="IPR031594">
    <property type="entry name" value="OFeT_1"/>
</dbReference>
<feature type="transmembrane region" description="Helical" evidence="1">
    <location>
        <begin position="181"/>
        <end position="198"/>
    </location>
</feature>
<evidence type="ECO:0000313" key="2">
    <source>
        <dbReference type="EMBL" id="AOU99233.1"/>
    </source>
</evidence>
<name>A0A1D8IS54_9GAMM</name>
<sequence>MSFWGVVIATWLAAAVEWVEAFTVVLAVALSIGWRAALGAAAAALGLLTVLTVVTGGALHAGLALPWLQGVIGVFLLLFGIRWLGKAIARGAGLKALHDEDKAFAKTQSKLAGDGARGAWLVAFKGVLLEGLEVWLIVVALGTPTHRTLIAAGAALVALLCVAALGLVLHQPLRRVPENTMKFVVGAMITAFGSFWTLESLGYHWPLGDASLPLLVGFYLAGGWLLTRVMRRDADATVGGAA</sequence>
<accession>A0A1D8IS54</accession>
<keyword evidence="3" id="KW-1185">Reference proteome</keyword>
<keyword evidence="1" id="KW-0472">Membrane</keyword>
<feature type="transmembrane region" description="Helical" evidence="1">
    <location>
        <begin position="37"/>
        <end position="61"/>
    </location>
</feature>